<evidence type="ECO:0000256" key="3">
    <source>
        <dbReference type="ARBA" id="ARBA00022540"/>
    </source>
</evidence>
<dbReference type="PRINTS" id="PR00315">
    <property type="entry name" value="ELONGATNFCT"/>
</dbReference>
<dbReference type="InterPro" id="IPR000795">
    <property type="entry name" value="T_Tr_GTP-bd_dom"/>
</dbReference>
<evidence type="ECO:0000256" key="8">
    <source>
        <dbReference type="ARBA" id="ARBA00023134"/>
    </source>
</evidence>
<comment type="subcellular location">
    <subcellularLocation>
        <location evidence="1">Mitochondrion</location>
    </subcellularLocation>
</comment>
<dbReference type="PANTHER" id="PTHR43381:SF20">
    <property type="entry name" value="TRANSLATION INITIATION FACTOR IF-2, MITOCHONDRIAL"/>
    <property type="match status" value="1"/>
</dbReference>
<dbReference type="AlphaFoldDB" id="J6ENP1"/>
<dbReference type="EMBL" id="ALBS01000312">
    <property type="protein sequence ID" value="EJT45979.1"/>
    <property type="molecule type" value="Genomic_DNA"/>
</dbReference>
<dbReference type="Gene3D" id="3.40.50.300">
    <property type="entry name" value="P-loop containing nucleotide triphosphate hydrolases"/>
    <property type="match status" value="1"/>
</dbReference>
<accession>J6ENP1</accession>
<evidence type="ECO:0000256" key="6">
    <source>
        <dbReference type="ARBA" id="ARBA00022946"/>
    </source>
</evidence>
<dbReference type="InterPro" id="IPR053905">
    <property type="entry name" value="EF-G-like_DII"/>
</dbReference>
<dbReference type="CDD" id="cd01887">
    <property type="entry name" value="IF2_eIF5B"/>
    <property type="match status" value="1"/>
</dbReference>
<evidence type="ECO:0000256" key="9">
    <source>
        <dbReference type="ARBA" id="ARBA00025162"/>
    </source>
</evidence>
<dbReference type="PROSITE" id="PS51722">
    <property type="entry name" value="G_TR_2"/>
    <property type="match status" value="1"/>
</dbReference>
<dbReference type="Gene3D" id="3.40.50.10050">
    <property type="entry name" value="Translation initiation factor IF- 2, domain 3"/>
    <property type="match status" value="1"/>
</dbReference>
<dbReference type="OrthoDB" id="361630at2759"/>
<dbReference type="HAMAP" id="MF_00100_B">
    <property type="entry name" value="IF_2_B"/>
    <property type="match status" value="1"/>
</dbReference>
<sequence>MLRTTTRSTLTKARLAYYAAAGRSISTTPVVLKERAPPPARDWGKPPPPRDWGTPPPARNWGSPPPARDWGSAPPRNRRQNDRQTDGFDNESRGNRGSNRGPRRNDDGGRESSGPASRRGPRNNDRSDRVSWGMAGRGPRAPRTTGPDVLTPTGTQRRAEEKSAESASRLRDDYAPSHGVMEEDGDRHRRGKPRHDRFGRESRSLLKEIGGELEIPGPEHHRSPKGKGKNAKSAFKDRDRERREFMVMDEDEEAALLLEQMKLEKKRKAEREAKEKAEAKAAAEKKNRMLREVHIPTTITVSQLAAKMNLRLPRLQNKMRQIGMKEEQLRADYFLNSDQAFELALEFNREPVLDSDKGFDLPEADLSKCPLRPPVVTIMGHVDHGKTTLLDSLRKTSVAAGEAGGITQHIGAFSVPLSAISPSATDSDATITFLDTPGHAAFTGMRARGASITDFVVLVVAADDGVMPQTKEVINLVAAAGEQVGLIVAINKCDKPLVDIERVKQELGAEGIILEEDGGDVPAVRVSGLTGLGLDELTETLSTMAELRELRAREDGQAEGWVLESNVDPGRGIIGTVLVTRGTLKSGSFIVAGETWCRVRQMMDSNGNIVDSAGPGMPVSISGWRSVPEAGIQLLEAQKEEDAKRCVTNRQRESERIKMAAEIDAINEKRAGDREVAAQLAERVQEAKAAGDSVTKALHAARRAAEEAKAAGKKELRLVIKGDVSGTVEAVVGSLQGIGNKEAGVKIVHTGVGDVHESDIALAEAAEGVVIGFSVECARSLQQEAKEKGVSVLTERVIYRLIEDVRTRVAALLPPAIETRVLGEAVVQQLFDIKLPKKEIKRIAGCKVANGVIMRNEGVRVLRGPERKLIFEGQMDALKHVKKDVLEMRKGTECGISIEGFQDIREGDEIISFQTFEVPRTL</sequence>
<evidence type="ECO:0000256" key="2">
    <source>
        <dbReference type="ARBA" id="ARBA00007733"/>
    </source>
</evidence>
<dbReference type="FunFam" id="2.40.30.10:FF:000007">
    <property type="entry name" value="Translation initiation factor IF-2"/>
    <property type="match status" value="1"/>
</dbReference>
<keyword evidence="7" id="KW-0496">Mitochondrion</keyword>
<keyword evidence="6" id="KW-0809">Transit peptide</keyword>
<dbReference type="PROSITE" id="PS01176">
    <property type="entry name" value="IF2"/>
    <property type="match status" value="1"/>
</dbReference>
<dbReference type="GO" id="GO:0003924">
    <property type="term" value="F:GTPase activity"/>
    <property type="evidence" value="ECO:0007669"/>
    <property type="project" value="InterPro"/>
</dbReference>
<feature type="compositionally biased region" description="Basic and acidic residues" evidence="12">
    <location>
        <begin position="79"/>
        <end position="94"/>
    </location>
</feature>
<comment type="function">
    <text evidence="9">One of the essential components for the initiation of protein synthesis. Protects formylmethionyl-tRNA from spontaneous hydrolysis and promotes its binding to the 30S ribosomal subunits. Also involved in the hydrolysis of GTP during the formation of the 70S ribosomal complex.</text>
</comment>
<dbReference type="GO" id="GO:0005739">
    <property type="term" value="C:mitochondrion"/>
    <property type="evidence" value="ECO:0007669"/>
    <property type="project" value="UniProtKB-SubCell"/>
</dbReference>
<reference evidence="14 15" key="1">
    <citation type="journal article" date="2012" name="Eukaryot. Cell">
        <title>Draft genome sequence of CBS 2479, the standard type strain of Trichosporon asahii.</title>
        <authorList>
            <person name="Yang R.Y."/>
            <person name="Li H.T."/>
            <person name="Zhu H."/>
            <person name="Zhou G.P."/>
            <person name="Wang M."/>
            <person name="Wang L."/>
        </authorList>
    </citation>
    <scope>NUCLEOTIDE SEQUENCE [LARGE SCALE GENOMIC DNA]</scope>
    <source>
        <strain evidence="15">ATCC 90039 / CBS 2479 / JCM 2466 / KCTC 7840 / NCYC 2677 / UAMH 7654</strain>
    </source>
</reference>
<dbReference type="KEGG" id="tasa:A1Q1_05525"/>
<dbReference type="PANTHER" id="PTHR43381">
    <property type="entry name" value="TRANSLATION INITIATION FACTOR IF-2-RELATED"/>
    <property type="match status" value="1"/>
</dbReference>
<dbReference type="HOGENOM" id="CLU_006301_8_7_1"/>
<evidence type="ECO:0000256" key="7">
    <source>
        <dbReference type="ARBA" id="ARBA00023128"/>
    </source>
</evidence>
<dbReference type="FunFam" id="3.40.50.10050:FF:000001">
    <property type="entry name" value="Translation initiation factor IF-2"/>
    <property type="match status" value="1"/>
</dbReference>
<comment type="similarity">
    <text evidence="2">Belongs to the TRAFAC class translation factor GTPase superfamily. Classic translation factor GTPase family. IF-2 subfamily.</text>
</comment>
<protein>
    <recommendedName>
        <fullName evidence="10">Translation initiation factor IF-2, mitochondrial</fullName>
    </recommendedName>
</protein>
<gene>
    <name evidence="14" type="ORF">A1Q1_05525</name>
</gene>
<dbReference type="InterPro" id="IPR009000">
    <property type="entry name" value="Transl_B-barrel_sf"/>
</dbReference>
<keyword evidence="4" id="KW-0547">Nucleotide-binding</keyword>
<dbReference type="InterPro" id="IPR000178">
    <property type="entry name" value="TF_IF2_bacterial-like"/>
</dbReference>
<keyword evidence="8" id="KW-0342">GTP-binding</keyword>
<dbReference type="GeneID" id="25989037"/>
<evidence type="ECO:0000256" key="1">
    <source>
        <dbReference type="ARBA" id="ARBA00004173"/>
    </source>
</evidence>
<dbReference type="NCBIfam" id="TIGR00231">
    <property type="entry name" value="small_GTP"/>
    <property type="match status" value="1"/>
</dbReference>
<dbReference type="GO" id="GO:0005525">
    <property type="term" value="F:GTP binding"/>
    <property type="evidence" value="ECO:0007669"/>
    <property type="project" value="UniProtKB-KW"/>
</dbReference>
<feature type="compositionally biased region" description="Basic and acidic residues" evidence="12">
    <location>
        <begin position="196"/>
        <end position="210"/>
    </location>
</feature>
<dbReference type="InterPro" id="IPR036925">
    <property type="entry name" value="TIF_IF2_dom3_sf"/>
</dbReference>
<dbReference type="Proteomes" id="UP000002748">
    <property type="component" value="Unassembled WGS sequence"/>
</dbReference>
<dbReference type="Gene3D" id="2.40.30.10">
    <property type="entry name" value="Translation factors"/>
    <property type="match status" value="2"/>
</dbReference>
<dbReference type="Pfam" id="PF22042">
    <property type="entry name" value="EF-G_D2"/>
    <property type="match status" value="1"/>
</dbReference>
<dbReference type="FunFam" id="2.40.30.10:FF:000008">
    <property type="entry name" value="Translation initiation factor IF-2"/>
    <property type="match status" value="1"/>
</dbReference>
<comment type="caution">
    <text evidence="14">The sequence shown here is derived from an EMBL/GenBank/DDBJ whole genome shotgun (WGS) entry which is preliminary data.</text>
</comment>
<evidence type="ECO:0000259" key="13">
    <source>
        <dbReference type="PROSITE" id="PS51722"/>
    </source>
</evidence>
<dbReference type="CDD" id="cd03692">
    <property type="entry name" value="mtIF2_IVc"/>
    <property type="match status" value="1"/>
</dbReference>
<dbReference type="SUPFAM" id="SSF52156">
    <property type="entry name" value="Initiation factor IF2/eIF5b, domain 3"/>
    <property type="match status" value="1"/>
</dbReference>
<dbReference type="InterPro" id="IPR005225">
    <property type="entry name" value="Small_GTP-bd"/>
</dbReference>
<evidence type="ECO:0000313" key="14">
    <source>
        <dbReference type="EMBL" id="EJT45979.1"/>
    </source>
</evidence>
<dbReference type="InterPro" id="IPR023115">
    <property type="entry name" value="TIF_IF2_dom3"/>
</dbReference>
<dbReference type="Pfam" id="PF11987">
    <property type="entry name" value="IF-2"/>
    <property type="match status" value="1"/>
</dbReference>
<feature type="compositionally biased region" description="Pro residues" evidence="12">
    <location>
        <begin position="37"/>
        <end position="67"/>
    </location>
</feature>
<dbReference type="SUPFAM" id="SSF50447">
    <property type="entry name" value="Translation proteins"/>
    <property type="match status" value="2"/>
</dbReference>
<proteinExistence type="inferred from homology"/>
<dbReference type="VEuPathDB" id="FungiDB:A1Q1_05525"/>
<evidence type="ECO:0000256" key="5">
    <source>
        <dbReference type="ARBA" id="ARBA00022917"/>
    </source>
</evidence>
<keyword evidence="5" id="KW-0648">Protein biosynthesis</keyword>
<dbReference type="InterPro" id="IPR027417">
    <property type="entry name" value="P-loop_NTPase"/>
</dbReference>
<dbReference type="RefSeq" id="XP_014177677.1">
    <property type="nucleotide sequence ID" value="XM_014322202.1"/>
</dbReference>
<dbReference type="FunFam" id="3.40.50.300:FF:000019">
    <property type="entry name" value="Translation initiation factor IF-2"/>
    <property type="match status" value="1"/>
</dbReference>
<feature type="domain" description="Tr-type G" evidence="13">
    <location>
        <begin position="371"/>
        <end position="551"/>
    </location>
</feature>
<evidence type="ECO:0000256" key="12">
    <source>
        <dbReference type="SAM" id="MobiDB-lite"/>
    </source>
</evidence>
<evidence type="ECO:0000256" key="11">
    <source>
        <dbReference type="SAM" id="Coils"/>
    </source>
</evidence>
<dbReference type="CDD" id="cd03702">
    <property type="entry name" value="IF2_mtIF2_II"/>
    <property type="match status" value="1"/>
</dbReference>
<evidence type="ECO:0000256" key="10">
    <source>
        <dbReference type="ARBA" id="ARBA00044200"/>
    </source>
</evidence>
<dbReference type="GO" id="GO:0003743">
    <property type="term" value="F:translation initiation factor activity"/>
    <property type="evidence" value="ECO:0007669"/>
    <property type="project" value="UniProtKB-KW"/>
</dbReference>
<feature type="compositionally biased region" description="Basic and acidic residues" evidence="12">
    <location>
        <begin position="157"/>
        <end position="175"/>
    </location>
</feature>
<dbReference type="Pfam" id="PF00009">
    <property type="entry name" value="GTP_EFTU"/>
    <property type="match status" value="1"/>
</dbReference>
<evidence type="ECO:0000256" key="4">
    <source>
        <dbReference type="ARBA" id="ARBA00022741"/>
    </source>
</evidence>
<dbReference type="InterPro" id="IPR015760">
    <property type="entry name" value="TIF_IF2"/>
</dbReference>
<feature type="coiled-coil region" evidence="11">
    <location>
        <begin position="258"/>
        <end position="289"/>
    </location>
</feature>
<keyword evidence="11" id="KW-0175">Coiled coil</keyword>
<dbReference type="InterPro" id="IPR044145">
    <property type="entry name" value="IF2_II"/>
</dbReference>
<keyword evidence="3 14" id="KW-0396">Initiation factor</keyword>
<feature type="region of interest" description="Disordered" evidence="12">
    <location>
        <begin position="19"/>
        <end position="239"/>
    </location>
</feature>
<dbReference type="SUPFAM" id="SSF52540">
    <property type="entry name" value="P-loop containing nucleoside triphosphate hydrolases"/>
    <property type="match status" value="1"/>
</dbReference>
<name>J6ENP1_TRIAS</name>
<organism evidence="14 15">
    <name type="scientific">Trichosporon asahii var. asahii (strain ATCC 90039 / CBS 2479 / JCM 2466 / KCTC 7840 / NBRC 103889/ NCYC 2677 / UAMH 7654)</name>
    <name type="common">Yeast</name>
    <dbReference type="NCBI Taxonomy" id="1186058"/>
    <lineage>
        <taxon>Eukaryota</taxon>
        <taxon>Fungi</taxon>
        <taxon>Dikarya</taxon>
        <taxon>Basidiomycota</taxon>
        <taxon>Agaricomycotina</taxon>
        <taxon>Tremellomycetes</taxon>
        <taxon>Trichosporonales</taxon>
        <taxon>Trichosporonaceae</taxon>
        <taxon>Trichosporon</taxon>
    </lineage>
</organism>
<evidence type="ECO:0000313" key="15">
    <source>
        <dbReference type="Proteomes" id="UP000002748"/>
    </source>
</evidence>